<reference evidence="2 3" key="1">
    <citation type="submission" date="2019-03" db="EMBL/GenBank/DDBJ databases">
        <authorList>
            <person name="Che Y."/>
            <person name="Zhou L."/>
        </authorList>
    </citation>
    <scope>NUCLEOTIDE SEQUENCE [LARGE SCALE GENOMIC DNA]</scope>
    <source>
        <strain evidence="2 3">AIFJ1607</strain>
    </source>
</reference>
<accession>A0A4P7CFV6</accession>
<feature type="transmembrane region" description="Helical" evidence="1">
    <location>
        <begin position="12"/>
        <end position="30"/>
    </location>
</feature>
<proteinExistence type="predicted"/>
<evidence type="ECO:0000256" key="1">
    <source>
        <dbReference type="SAM" id="Phobius"/>
    </source>
</evidence>
<evidence type="ECO:0000313" key="3">
    <source>
        <dbReference type="Proteomes" id="UP000294444"/>
    </source>
</evidence>
<dbReference type="AlphaFoldDB" id="A0A4P7CFV6"/>
<dbReference type="RefSeq" id="WP_162856668.1">
    <property type="nucleotide sequence ID" value="NZ_CP038145.1"/>
</dbReference>
<keyword evidence="1" id="KW-1133">Transmembrane helix</keyword>
<dbReference type="Pfam" id="PF17344">
    <property type="entry name" value="DUF5374"/>
    <property type="match status" value="1"/>
</dbReference>
<evidence type="ECO:0000313" key="2">
    <source>
        <dbReference type="EMBL" id="QBQ63816.1"/>
    </source>
</evidence>
<keyword evidence="1" id="KW-0812">Transmembrane</keyword>
<keyword evidence="1" id="KW-0472">Membrane</keyword>
<dbReference type="InterPro" id="IPR020511">
    <property type="entry name" value="Uncharacterised_HI0941"/>
</dbReference>
<sequence length="99" mass="11317">MNKLIKAESLTSLMVVMLIFSVIYLGYSRWQHIQNKQSTLIFQQQQALQIAENQIALLMAGKPCENEIRQNEQIFKVECRSNTLKVSFASGEVVIEKGK</sequence>
<dbReference type="EMBL" id="CP038145">
    <property type="protein sequence ID" value="QBQ63816.1"/>
    <property type="molecule type" value="Genomic_DNA"/>
</dbReference>
<dbReference type="Proteomes" id="UP000294444">
    <property type="component" value="Chromosome"/>
</dbReference>
<keyword evidence="3" id="KW-1185">Reference proteome</keyword>
<dbReference type="KEGG" id="aio:EXH44_05985"/>
<organism evidence="2 3">
    <name type="scientific">Actinobacillus indolicus</name>
    <dbReference type="NCBI Taxonomy" id="51049"/>
    <lineage>
        <taxon>Bacteria</taxon>
        <taxon>Pseudomonadati</taxon>
        <taxon>Pseudomonadota</taxon>
        <taxon>Gammaproteobacteria</taxon>
        <taxon>Pasteurellales</taxon>
        <taxon>Pasteurellaceae</taxon>
        <taxon>Actinobacillus</taxon>
    </lineage>
</organism>
<gene>
    <name evidence="2" type="ORF">EXH44_05985</name>
</gene>
<name>A0A4P7CFV6_9PAST</name>
<evidence type="ECO:0008006" key="4">
    <source>
        <dbReference type="Google" id="ProtNLM"/>
    </source>
</evidence>
<protein>
    <recommendedName>
        <fullName evidence="4">DUF5374 domain-containing protein</fullName>
    </recommendedName>
</protein>